<feature type="domain" description="PAC" evidence="8">
    <location>
        <begin position="354"/>
        <end position="404"/>
    </location>
</feature>
<name>D3RZF7_FERPA</name>
<evidence type="ECO:0000256" key="2">
    <source>
        <dbReference type="ARBA" id="ARBA00012438"/>
    </source>
</evidence>
<evidence type="ECO:0000259" key="8">
    <source>
        <dbReference type="PROSITE" id="PS50113"/>
    </source>
</evidence>
<dbReference type="PANTHER" id="PTHR43304:SF1">
    <property type="entry name" value="PAC DOMAIN-CONTAINING PROTEIN"/>
    <property type="match status" value="1"/>
</dbReference>
<dbReference type="Pfam" id="PF13426">
    <property type="entry name" value="PAS_9"/>
    <property type="match status" value="1"/>
</dbReference>
<dbReference type="Pfam" id="PF08447">
    <property type="entry name" value="PAS_3"/>
    <property type="match status" value="1"/>
</dbReference>
<dbReference type="InterPro" id="IPR000700">
    <property type="entry name" value="PAS-assoc_C"/>
</dbReference>
<evidence type="ECO:0000256" key="3">
    <source>
        <dbReference type="ARBA" id="ARBA00022553"/>
    </source>
</evidence>
<dbReference type="PRINTS" id="PR00344">
    <property type="entry name" value="BCTRLSENSOR"/>
</dbReference>
<dbReference type="InterPro" id="IPR052162">
    <property type="entry name" value="Sensor_kinase/Photoreceptor"/>
</dbReference>
<dbReference type="InterPro" id="IPR001610">
    <property type="entry name" value="PAC"/>
</dbReference>
<dbReference type="EC" id="2.7.13.3" evidence="2"/>
<dbReference type="PROSITE" id="PS50109">
    <property type="entry name" value="HIS_KIN"/>
    <property type="match status" value="1"/>
</dbReference>
<keyword evidence="10" id="KW-1185">Reference proteome</keyword>
<dbReference type="KEGG" id="fpl:Ferp_1726"/>
<comment type="catalytic activity">
    <reaction evidence="1">
        <text>ATP + protein L-histidine = ADP + protein N-phospho-L-histidine.</text>
        <dbReference type="EC" id="2.7.13.3"/>
    </reaction>
</comment>
<feature type="domain" description="Histidine kinase" evidence="6">
    <location>
        <begin position="415"/>
        <end position="608"/>
    </location>
</feature>
<dbReference type="SMART" id="SM00086">
    <property type="entry name" value="PAC"/>
    <property type="match status" value="1"/>
</dbReference>
<evidence type="ECO:0000259" key="6">
    <source>
        <dbReference type="PROSITE" id="PS50109"/>
    </source>
</evidence>
<dbReference type="GeneID" id="8779253"/>
<dbReference type="RefSeq" id="WP_012966209.1">
    <property type="nucleotide sequence ID" value="NC_013849.1"/>
</dbReference>
<protein>
    <recommendedName>
        <fullName evidence="2">histidine kinase</fullName>
        <ecNumber evidence="2">2.7.13.3</ecNumber>
    </recommendedName>
</protein>
<dbReference type="CDD" id="cd00075">
    <property type="entry name" value="HATPase"/>
    <property type="match status" value="1"/>
</dbReference>
<evidence type="ECO:0000313" key="10">
    <source>
        <dbReference type="Proteomes" id="UP000002613"/>
    </source>
</evidence>
<sequence>MVEFIVDLNGNVVWKDKKFAVVFDDKKKCYELIHKSEERPFFCPALRNEEKVFFCEYAGEDRIFEVTRIELEGKVYYHHRMKTLKETISEFVECELISSKAGVGYALIIDNKILKSHNCEAGSYEEIKSKYKLLAEIGCYFGDQTGKVLVFSKEDSLTSKVDEAFKILRVIENSEVVGMLIYQDDYFVYVNRGAEKVTGFSKEELMSKPFWEFAHESVREVVKERGRRRQRGEKVEPRVYVIPFITKAGEVKYGLFWFDNIIYNGKPAGITIFFDVTERIESEELFKSLFFSSPIGQYILVDKKFEIVNSTFEKITGYSLEELRGKYWYELVHEEDREKVRRCAVEMLKGLRNEPYEYRAVRKDGKVKWILESVVPIRYKGKRAVLGNFMDITERKELEELNERLLEYTTHLNRMLRHDLKNVLSAISLSTELLKEQKVNEKLTELIEKSVSKGFEIIESAKESEEVLKTGKLKEINLKDVLTKIEECYENVEINAEEVVVLADNTIFNVLTNLVENAFKHGGAKKVRISVRKEDEFAVITVEDDGKGIPKEIREKIFDYGFSYGEKAGNGMGLYVVKKAVERWGGRISVSDSDLGGAKFVIMLGCVECLRKKHS</sequence>
<feature type="domain" description="PAS" evidence="7">
    <location>
        <begin position="163"/>
        <end position="233"/>
    </location>
</feature>
<dbReference type="InterPro" id="IPR005467">
    <property type="entry name" value="His_kinase_dom"/>
</dbReference>
<dbReference type="PANTHER" id="PTHR43304">
    <property type="entry name" value="PHYTOCHROME-LIKE PROTEIN CPH1"/>
    <property type="match status" value="1"/>
</dbReference>
<organism evidence="9 10">
    <name type="scientific">Ferroglobus placidus (strain DSM 10642 / AEDII12DO)</name>
    <dbReference type="NCBI Taxonomy" id="589924"/>
    <lineage>
        <taxon>Archaea</taxon>
        <taxon>Methanobacteriati</taxon>
        <taxon>Methanobacteriota</taxon>
        <taxon>Archaeoglobi</taxon>
        <taxon>Archaeoglobales</taxon>
        <taxon>Archaeoglobaceae</taxon>
        <taxon>Ferroglobus</taxon>
    </lineage>
</organism>
<dbReference type="Gene3D" id="3.30.450.20">
    <property type="entry name" value="PAS domain"/>
    <property type="match status" value="2"/>
</dbReference>
<dbReference type="eggNOG" id="arCOG06712">
    <property type="taxonomic scope" value="Archaea"/>
</dbReference>
<dbReference type="InterPro" id="IPR013655">
    <property type="entry name" value="PAS_fold_3"/>
</dbReference>
<dbReference type="SUPFAM" id="SSF55785">
    <property type="entry name" value="PYP-like sensor domain (PAS domain)"/>
    <property type="match status" value="2"/>
</dbReference>
<dbReference type="InterPro" id="IPR000014">
    <property type="entry name" value="PAS"/>
</dbReference>
<reference evidence="9 10" key="2">
    <citation type="journal article" date="2011" name="Stand. Genomic Sci.">
        <title>Complete genome sequence of Ferroglobus placidus AEDII12DO.</title>
        <authorList>
            <person name="Anderson I."/>
            <person name="Risso C."/>
            <person name="Holmes D."/>
            <person name="Lucas S."/>
            <person name="Copeland A."/>
            <person name="Lapidus A."/>
            <person name="Cheng J.F."/>
            <person name="Bruce D."/>
            <person name="Goodwin L."/>
            <person name="Pitluck S."/>
            <person name="Saunders E."/>
            <person name="Brettin T."/>
            <person name="Detter J.C."/>
            <person name="Han C."/>
            <person name="Tapia R."/>
            <person name="Larimer F."/>
            <person name="Land M."/>
            <person name="Hauser L."/>
            <person name="Woyke T."/>
            <person name="Lovley D."/>
            <person name="Kyrpides N."/>
            <person name="Ivanova N."/>
        </authorList>
    </citation>
    <scope>NUCLEOTIDE SEQUENCE [LARGE SCALE GENOMIC DNA]</scope>
    <source>
        <strain evidence="10">DSM 10642 / AEDII12DO</strain>
    </source>
</reference>
<dbReference type="OrthoDB" id="50550at2157"/>
<dbReference type="InterPro" id="IPR004358">
    <property type="entry name" value="Sig_transdc_His_kin-like_C"/>
</dbReference>
<dbReference type="EMBL" id="CP001899">
    <property type="protein sequence ID" value="ADC65870.1"/>
    <property type="molecule type" value="Genomic_DNA"/>
</dbReference>
<dbReference type="STRING" id="589924.Ferp_1726"/>
<dbReference type="InterPro" id="IPR036890">
    <property type="entry name" value="HATPase_C_sf"/>
</dbReference>
<dbReference type="NCBIfam" id="TIGR00229">
    <property type="entry name" value="sensory_box"/>
    <property type="match status" value="2"/>
</dbReference>
<gene>
    <name evidence="9" type="ordered locus">Ferp_1726</name>
</gene>
<keyword evidence="3" id="KW-0597">Phosphoprotein</keyword>
<dbReference type="PROSITE" id="PS50112">
    <property type="entry name" value="PAS"/>
    <property type="match status" value="2"/>
</dbReference>
<evidence type="ECO:0000256" key="5">
    <source>
        <dbReference type="ARBA" id="ARBA00022777"/>
    </source>
</evidence>
<reference evidence="10" key="1">
    <citation type="submission" date="2010-02" db="EMBL/GenBank/DDBJ databases">
        <title>Complete sequence of Ferroglobus placidus DSM 10642.</title>
        <authorList>
            <consortium name="US DOE Joint Genome Institute"/>
            <person name="Lucas S."/>
            <person name="Copeland A."/>
            <person name="Lapidus A."/>
            <person name="Cheng J.-F."/>
            <person name="Bruce D."/>
            <person name="Goodwin L."/>
            <person name="Pitluck S."/>
            <person name="Saunders E."/>
            <person name="Brettin T."/>
            <person name="Detter J.C."/>
            <person name="Han C."/>
            <person name="Tapia R."/>
            <person name="Larimer F."/>
            <person name="Land M."/>
            <person name="Hauser L."/>
            <person name="Kyrpides N."/>
            <person name="Ivanova N."/>
            <person name="Holmes D."/>
            <person name="Lovley D."/>
            <person name="Kyrpides N."/>
            <person name="Anderson I.J."/>
            <person name="Woyke T."/>
        </authorList>
    </citation>
    <scope>NUCLEOTIDE SEQUENCE [LARGE SCALE GENOMIC DNA]</scope>
    <source>
        <strain evidence="10">DSM 10642 / AEDII12DO</strain>
    </source>
</reference>
<evidence type="ECO:0000259" key="7">
    <source>
        <dbReference type="PROSITE" id="PS50112"/>
    </source>
</evidence>
<accession>D3RZF7</accession>
<proteinExistence type="predicted"/>
<evidence type="ECO:0000256" key="4">
    <source>
        <dbReference type="ARBA" id="ARBA00022679"/>
    </source>
</evidence>
<dbReference type="InterPro" id="IPR003594">
    <property type="entry name" value="HATPase_dom"/>
</dbReference>
<dbReference type="HOGENOM" id="CLU_000445_114_58_2"/>
<dbReference type="Pfam" id="PF02518">
    <property type="entry name" value="HATPase_c"/>
    <property type="match status" value="1"/>
</dbReference>
<keyword evidence="4" id="KW-0808">Transferase</keyword>
<evidence type="ECO:0000313" key="9">
    <source>
        <dbReference type="EMBL" id="ADC65870.1"/>
    </source>
</evidence>
<dbReference type="Proteomes" id="UP000002613">
    <property type="component" value="Chromosome"/>
</dbReference>
<dbReference type="InterPro" id="IPR035965">
    <property type="entry name" value="PAS-like_dom_sf"/>
</dbReference>
<dbReference type="SMART" id="SM00091">
    <property type="entry name" value="PAS"/>
    <property type="match status" value="2"/>
</dbReference>
<dbReference type="Gene3D" id="3.30.565.10">
    <property type="entry name" value="Histidine kinase-like ATPase, C-terminal domain"/>
    <property type="match status" value="1"/>
</dbReference>
<dbReference type="GO" id="GO:0004673">
    <property type="term" value="F:protein histidine kinase activity"/>
    <property type="evidence" value="ECO:0007669"/>
    <property type="project" value="UniProtKB-EC"/>
</dbReference>
<dbReference type="PaxDb" id="589924-Ferp_1726"/>
<dbReference type="PROSITE" id="PS50113">
    <property type="entry name" value="PAC"/>
    <property type="match status" value="1"/>
</dbReference>
<dbReference type="CDD" id="cd00130">
    <property type="entry name" value="PAS"/>
    <property type="match status" value="2"/>
</dbReference>
<feature type="domain" description="PAS" evidence="7">
    <location>
        <begin position="308"/>
        <end position="354"/>
    </location>
</feature>
<keyword evidence="5 9" id="KW-0418">Kinase</keyword>
<dbReference type="eggNOG" id="arCOG06408">
    <property type="taxonomic scope" value="Archaea"/>
</dbReference>
<dbReference type="SMART" id="SM00387">
    <property type="entry name" value="HATPase_c"/>
    <property type="match status" value="1"/>
</dbReference>
<evidence type="ECO:0000256" key="1">
    <source>
        <dbReference type="ARBA" id="ARBA00000085"/>
    </source>
</evidence>
<dbReference type="AlphaFoldDB" id="D3RZF7"/>
<dbReference type="SUPFAM" id="SSF55874">
    <property type="entry name" value="ATPase domain of HSP90 chaperone/DNA topoisomerase II/histidine kinase"/>
    <property type="match status" value="1"/>
</dbReference>